<dbReference type="VEuPathDB" id="FungiDB:UREG_02478"/>
<dbReference type="OrthoDB" id="6499973at2759"/>
<comment type="similarity">
    <text evidence="2">Belongs to the major facilitator superfamily. Monocarboxylate porter (TC 2.A.1.13) family.</text>
</comment>
<sequence>MATTTTAIELQHGQSSLEARQNRENAPILDSVDSILEASRMEDSQAPEGGYGWVIVFSCAVLCWWFVGTSYCWGILQAALVERGLSSPSTLSFVGSLTTGFISFLAIVNARLIRKLGIRPTALTGIGLIGVINVTPSQYFKVKRGLAYGIIYAGGGFGGAINSFALDALIQRLGPVWAFRVMGVITLATGLPAAWFIKERIPTRPNALVEWGLFRDARFSILYLVGAIGTFPLFVPPFFLPLYTNSLGLASSTGAGVVAGFNFASAVGRLICGYFCDTIGPLNTLCASLLLSAVSILVLWPVSQSLGSLAAFVIINGVANGGFFSTMPTVIGNVFGSARVSVAMGMTVTGWGAPIAGYILGASGGADAGSDAFRPAIFYAGSMALGATILAAFVRLKSSKSMFKRL</sequence>
<keyword evidence="6" id="KW-1185">Reference proteome</keyword>
<organism evidence="5 6">
    <name type="scientific">Uncinocarpus reesii (strain UAMH 1704)</name>
    <dbReference type="NCBI Taxonomy" id="336963"/>
    <lineage>
        <taxon>Eukaryota</taxon>
        <taxon>Fungi</taxon>
        <taxon>Dikarya</taxon>
        <taxon>Ascomycota</taxon>
        <taxon>Pezizomycotina</taxon>
        <taxon>Eurotiomycetes</taxon>
        <taxon>Eurotiomycetidae</taxon>
        <taxon>Onygenales</taxon>
        <taxon>Onygenaceae</taxon>
        <taxon>Uncinocarpus</taxon>
    </lineage>
</organism>
<dbReference type="EMBL" id="CH476615">
    <property type="protein sequence ID" value="EEP77629.1"/>
    <property type="molecule type" value="Genomic_DNA"/>
</dbReference>
<dbReference type="AlphaFoldDB" id="C4JG80"/>
<evidence type="ECO:0000259" key="4">
    <source>
        <dbReference type="PROSITE" id="PS50850"/>
    </source>
</evidence>
<evidence type="ECO:0000313" key="5">
    <source>
        <dbReference type="EMBL" id="EEP77629.1"/>
    </source>
</evidence>
<name>C4JG80_UNCRE</name>
<protein>
    <recommendedName>
        <fullName evidence="4">Major facilitator superfamily (MFS) profile domain-containing protein</fullName>
    </recommendedName>
</protein>
<evidence type="ECO:0000256" key="1">
    <source>
        <dbReference type="ARBA" id="ARBA00004141"/>
    </source>
</evidence>
<dbReference type="PANTHER" id="PTHR11360:SF305">
    <property type="entry name" value="MAJOR FACILITATOR SUPERFAMILY (MFS) PROFILE DOMAIN-CONTAINING PROTEIN"/>
    <property type="match status" value="1"/>
</dbReference>
<dbReference type="HOGENOM" id="CLU_001265_1_2_1"/>
<evidence type="ECO:0000256" key="2">
    <source>
        <dbReference type="ARBA" id="ARBA00006727"/>
    </source>
</evidence>
<dbReference type="InterPro" id="IPR050327">
    <property type="entry name" value="Proton-linked_MCT"/>
</dbReference>
<dbReference type="InterPro" id="IPR020846">
    <property type="entry name" value="MFS_dom"/>
</dbReference>
<dbReference type="InParanoid" id="C4JG80"/>
<dbReference type="GO" id="GO:0022857">
    <property type="term" value="F:transmembrane transporter activity"/>
    <property type="evidence" value="ECO:0007669"/>
    <property type="project" value="InterPro"/>
</dbReference>
<dbReference type="PANTHER" id="PTHR11360">
    <property type="entry name" value="MONOCARBOXYLATE TRANSPORTER"/>
    <property type="match status" value="1"/>
</dbReference>
<gene>
    <name evidence="5" type="ORF">UREG_02478</name>
</gene>
<feature type="transmembrane region" description="Helical" evidence="3">
    <location>
        <begin position="51"/>
        <end position="76"/>
    </location>
</feature>
<feature type="transmembrane region" description="Helical" evidence="3">
    <location>
        <begin position="88"/>
        <end position="110"/>
    </location>
</feature>
<comment type="subcellular location">
    <subcellularLocation>
        <location evidence="1">Membrane</location>
        <topology evidence="1">Multi-pass membrane protein</topology>
    </subcellularLocation>
</comment>
<feature type="transmembrane region" description="Helical" evidence="3">
    <location>
        <begin position="282"/>
        <end position="303"/>
    </location>
</feature>
<evidence type="ECO:0000256" key="3">
    <source>
        <dbReference type="SAM" id="Phobius"/>
    </source>
</evidence>
<dbReference type="eggNOG" id="KOG2504">
    <property type="taxonomic scope" value="Eukaryota"/>
</dbReference>
<feature type="transmembrane region" description="Helical" evidence="3">
    <location>
        <begin position="217"/>
        <end position="235"/>
    </location>
</feature>
<feature type="transmembrane region" description="Helical" evidence="3">
    <location>
        <begin position="177"/>
        <end position="197"/>
    </location>
</feature>
<dbReference type="Pfam" id="PF07690">
    <property type="entry name" value="MFS_1"/>
    <property type="match status" value="1"/>
</dbReference>
<dbReference type="InterPro" id="IPR036259">
    <property type="entry name" value="MFS_trans_sf"/>
</dbReference>
<feature type="domain" description="Major facilitator superfamily (MFS) profile" evidence="4">
    <location>
        <begin position="218"/>
        <end position="406"/>
    </location>
</feature>
<dbReference type="KEGG" id="ure:UREG_02478"/>
<feature type="transmembrane region" description="Helical" evidence="3">
    <location>
        <begin position="342"/>
        <end position="364"/>
    </location>
</feature>
<feature type="transmembrane region" description="Helical" evidence="3">
    <location>
        <begin position="376"/>
        <end position="396"/>
    </location>
</feature>
<feature type="transmembrane region" description="Helical" evidence="3">
    <location>
        <begin position="146"/>
        <end position="165"/>
    </location>
</feature>
<dbReference type="GO" id="GO:0016020">
    <property type="term" value="C:membrane"/>
    <property type="evidence" value="ECO:0007669"/>
    <property type="project" value="UniProtKB-SubCell"/>
</dbReference>
<dbReference type="OMA" id="LSYRIWA"/>
<dbReference type="GeneID" id="8443166"/>
<keyword evidence="3" id="KW-0812">Transmembrane</keyword>
<dbReference type="SUPFAM" id="SSF103473">
    <property type="entry name" value="MFS general substrate transporter"/>
    <property type="match status" value="1"/>
</dbReference>
<keyword evidence="3" id="KW-0472">Membrane</keyword>
<accession>C4JG80</accession>
<dbReference type="PROSITE" id="PS50850">
    <property type="entry name" value="MFS"/>
    <property type="match status" value="1"/>
</dbReference>
<dbReference type="Gene3D" id="1.20.1250.20">
    <property type="entry name" value="MFS general substrate transporter like domains"/>
    <property type="match status" value="2"/>
</dbReference>
<reference evidence="6" key="1">
    <citation type="journal article" date="2009" name="Genome Res.">
        <title>Comparative genomic analyses of the human fungal pathogens Coccidioides and their relatives.</title>
        <authorList>
            <person name="Sharpton T.J."/>
            <person name="Stajich J.E."/>
            <person name="Rounsley S.D."/>
            <person name="Gardner M.J."/>
            <person name="Wortman J.R."/>
            <person name="Jordar V.S."/>
            <person name="Maiti R."/>
            <person name="Kodira C.D."/>
            <person name="Neafsey D.E."/>
            <person name="Zeng Q."/>
            <person name="Hung C.-Y."/>
            <person name="McMahan C."/>
            <person name="Muszewska A."/>
            <person name="Grynberg M."/>
            <person name="Mandel M.A."/>
            <person name="Kellner E.M."/>
            <person name="Barker B.M."/>
            <person name="Galgiani J.N."/>
            <person name="Orbach M.J."/>
            <person name="Kirkland T.N."/>
            <person name="Cole G.T."/>
            <person name="Henn M.R."/>
            <person name="Birren B.W."/>
            <person name="Taylor J.W."/>
        </authorList>
    </citation>
    <scope>NUCLEOTIDE SEQUENCE [LARGE SCALE GENOMIC DNA]</scope>
    <source>
        <strain evidence="6">UAMH 1704</strain>
    </source>
</reference>
<keyword evidence="3" id="KW-1133">Transmembrane helix</keyword>
<feature type="transmembrane region" description="Helical" evidence="3">
    <location>
        <begin position="309"/>
        <end position="335"/>
    </location>
</feature>
<dbReference type="Proteomes" id="UP000002058">
    <property type="component" value="Unassembled WGS sequence"/>
</dbReference>
<dbReference type="RefSeq" id="XP_002542962.1">
    <property type="nucleotide sequence ID" value="XM_002542916.1"/>
</dbReference>
<evidence type="ECO:0000313" key="6">
    <source>
        <dbReference type="Proteomes" id="UP000002058"/>
    </source>
</evidence>
<dbReference type="InterPro" id="IPR011701">
    <property type="entry name" value="MFS"/>
</dbReference>
<feature type="transmembrane region" description="Helical" evidence="3">
    <location>
        <begin position="255"/>
        <end position="275"/>
    </location>
</feature>
<proteinExistence type="inferred from homology"/>